<dbReference type="Pfam" id="PF11907">
    <property type="entry name" value="DUF3427"/>
    <property type="match status" value="1"/>
</dbReference>
<dbReference type="InterPro" id="IPR027417">
    <property type="entry name" value="P-loop_NTPase"/>
</dbReference>
<proteinExistence type="predicted"/>
<dbReference type="Gene3D" id="3.40.50.300">
    <property type="entry name" value="P-loop containing nucleotide triphosphate hydrolases"/>
    <property type="match status" value="2"/>
</dbReference>
<dbReference type="SUPFAM" id="SSF56024">
    <property type="entry name" value="Phospholipase D/nuclease"/>
    <property type="match status" value="1"/>
</dbReference>
<evidence type="ECO:0000259" key="2">
    <source>
        <dbReference type="PROSITE" id="PS51192"/>
    </source>
</evidence>
<dbReference type="PROSITE" id="PS50035">
    <property type="entry name" value="PLD"/>
    <property type="match status" value="1"/>
</dbReference>
<reference evidence="4" key="1">
    <citation type="submission" date="2023-06" db="EMBL/GenBank/DDBJ databases">
        <authorList>
            <person name="Zeman M."/>
            <person name="Kubasova T."/>
            <person name="Jahodarova E."/>
            <person name="Nykrynova M."/>
            <person name="Rychlik I."/>
        </authorList>
    </citation>
    <scope>NUCLEOTIDE SEQUENCE</scope>
    <source>
        <strain evidence="4">15_COKtk</strain>
    </source>
</reference>
<dbReference type="GO" id="GO:0005829">
    <property type="term" value="C:cytosol"/>
    <property type="evidence" value="ECO:0007669"/>
    <property type="project" value="TreeGrafter"/>
</dbReference>
<dbReference type="EMBL" id="JAUEIR010000008">
    <property type="protein sequence ID" value="MDN0070000.1"/>
    <property type="molecule type" value="Genomic_DNA"/>
</dbReference>
<dbReference type="GO" id="GO:0004386">
    <property type="term" value="F:helicase activity"/>
    <property type="evidence" value="ECO:0007669"/>
    <property type="project" value="UniProtKB-KW"/>
</dbReference>
<dbReference type="EC" id="3.1.4.4" evidence="4"/>
<dbReference type="Proteomes" id="UP001168505">
    <property type="component" value="Unassembled WGS sequence"/>
</dbReference>
<dbReference type="InterPro" id="IPR025202">
    <property type="entry name" value="PLD-like_dom"/>
</dbReference>
<dbReference type="EC" id="3.6.4.-" evidence="4"/>
<dbReference type="SUPFAM" id="SSF52540">
    <property type="entry name" value="P-loop containing nucleoside triphosphate hydrolases"/>
    <property type="match status" value="1"/>
</dbReference>
<dbReference type="InterPro" id="IPR001650">
    <property type="entry name" value="Helicase_C-like"/>
</dbReference>
<dbReference type="PROSITE" id="PS51194">
    <property type="entry name" value="HELICASE_CTER"/>
    <property type="match status" value="1"/>
</dbReference>
<dbReference type="PANTHER" id="PTHR47396">
    <property type="entry name" value="TYPE I RESTRICTION ENZYME ECOKI R PROTEIN"/>
    <property type="match status" value="1"/>
</dbReference>
<dbReference type="InterPro" id="IPR021835">
    <property type="entry name" value="DUF3427"/>
</dbReference>
<dbReference type="CDD" id="cd18799">
    <property type="entry name" value="SF2_C_EcoAI-like"/>
    <property type="match status" value="1"/>
</dbReference>
<accession>A0AAW7JS69</accession>
<reference evidence="4" key="2">
    <citation type="submission" date="2023-08" db="EMBL/GenBank/DDBJ databases">
        <title>Identification and characterization of horizontal gene transfer across gut microbiota members of farm animals based on homology search.</title>
        <authorList>
            <person name="Schwarzerova J."/>
            <person name="Nykrynova M."/>
            <person name="Jureckova K."/>
            <person name="Cejkova D."/>
            <person name="Rychlik I."/>
        </authorList>
    </citation>
    <scope>NUCLEOTIDE SEQUENCE</scope>
    <source>
        <strain evidence="4">15_COKtk</strain>
    </source>
</reference>
<dbReference type="GO" id="GO:0003677">
    <property type="term" value="F:DNA binding"/>
    <property type="evidence" value="ECO:0007669"/>
    <property type="project" value="InterPro"/>
</dbReference>
<comment type="caution">
    <text evidence="4">The sequence shown here is derived from an EMBL/GenBank/DDBJ whole genome shotgun (WGS) entry which is preliminary data.</text>
</comment>
<dbReference type="InterPro" id="IPR014001">
    <property type="entry name" value="Helicase_ATP-bd"/>
</dbReference>
<dbReference type="GO" id="GO:0004630">
    <property type="term" value="F:phospholipase D activity"/>
    <property type="evidence" value="ECO:0007669"/>
    <property type="project" value="UniProtKB-EC"/>
</dbReference>
<dbReference type="Pfam" id="PF00271">
    <property type="entry name" value="Helicase_C"/>
    <property type="match status" value="1"/>
</dbReference>
<dbReference type="Pfam" id="PF13091">
    <property type="entry name" value="PLDc_2"/>
    <property type="match status" value="1"/>
</dbReference>
<dbReference type="InterPro" id="IPR001736">
    <property type="entry name" value="PLipase_D/transphosphatidylase"/>
</dbReference>
<keyword evidence="4" id="KW-0547">Nucleotide-binding</keyword>
<keyword evidence="4" id="KW-0347">Helicase</keyword>
<dbReference type="GO" id="GO:0006793">
    <property type="term" value="P:phosphorus metabolic process"/>
    <property type="evidence" value="ECO:0007669"/>
    <property type="project" value="UniProtKB-ARBA"/>
</dbReference>
<dbReference type="GO" id="GO:0005524">
    <property type="term" value="F:ATP binding"/>
    <property type="evidence" value="ECO:0007669"/>
    <property type="project" value="InterPro"/>
</dbReference>
<evidence type="ECO:0000313" key="5">
    <source>
        <dbReference type="Proteomes" id="UP001168505"/>
    </source>
</evidence>
<dbReference type="AlphaFoldDB" id="A0AAW7JS69"/>
<dbReference type="PROSITE" id="PS51192">
    <property type="entry name" value="HELICASE_ATP_BIND_1"/>
    <property type="match status" value="1"/>
</dbReference>
<dbReference type="CDD" id="cd18032">
    <property type="entry name" value="DEXHc_RE_I_III_res"/>
    <property type="match status" value="1"/>
</dbReference>
<keyword evidence="4" id="KW-0067">ATP-binding</keyword>
<gene>
    <name evidence="4" type="ORF">QVN40_09885</name>
</gene>
<evidence type="ECO:0000313" key="4">
    <source>
        <dbReference type="EMBL" id="MDN0070000.1"/>
    </source>
</evidence>
<feature type="domain" description="PLD phosphodiesterase" evidence="1">
    <location>
        <begin position="121"/>
        <end position="151"/>
    </location>
</feature>
<evidence type="ECO:0000259" key="1">
    <source>
        <dbReference type="PROSITE" id="PS50035"/>
    </source>
</evidence>
<dbReference type="SMART" id="SM00487">
    <property type="entry name" value="DEXDc"/>
    <property type="match status" value="1"/>
</dbReference>
<protein>
    <submittedName>
        <fullName evidence="4">DEAD/DEAH box helicase</fullName>
        <ecNumber evidence="4">3.1.4.4</ecNumber>
        <ecNumber evidence="4">3.6.4.-</ecNumber>
    </submittedName>
</protein>
<dbReference type="Pfam" id="PF26350">
    <property type="entry name" value="DUF8090"/>
    <property type="match status" value="1"/>
</dbReference>
<organism evidence="4 5">
    <name type="scientific">Collinsella ihumii</name>
    <dbReference type="NCBI Taxonomy" id="1720204"/>
    <lineage>
        <taxon>Bacteria</taxon>
        <taxon>Bacillati</taxon>
        <taxon>Actinomycetota</taxon>
        <taxon>Coriobacteriia</taxon>
        <taxon>Coriobacteriales</taxon>
        <taxon>Coriobacteriaceae</taxon>
        <taxon>Collinsella</taxon>
    </lineage>
</organism>
<sequence length="977" mass="111451">MGEMAFEDNRINLLRDGLKTSFIDDSFESQEGYRSRLIANSRSAGVDLLSAIKRQLAECDSFDFCVAFVAESGLSCLVQVLAELQRRGIHGRFLTSTYLNFNTPASYRKLLEYDNIEVRVFQGNMHAKGYLFEKDGISTVIIGSSNLTQSALTCNREWNVLFRSFGQGEVLQGVRAEFETLWNDAATVRLSPAWIDRYEAYKDRSGSERRRGLGAYRDAEPVGGLVHSGEQLQPNKMQKLALEALDVLHQREEPRALLVSATGTGKTYLSAFDVARVHPGRILFLAHRKRILEASRKSYERLLGDSYSYGMYRSGSDGTEYSCTFAMCSTIARYLDRIDPNLFDYIVVDEAHRTGSAGYRSIMSHFTPKFYLGMTATPNRTDGYDVFSLFNHVIAYQITLQDALENDMLVPFHYYGIADLAIDYEEADDFALFNRLTSAERVKHIVQKIEEYTVDNRHRRGLIFCNRNDEARSLSEQFNELGYRTLALSGENSDEERNRAIERLEAGELEYIFSVDIFNEGIDIPSVNQIIMLRKTESAIVFVQQLGRGLRKDSGKEYTLVLDFIGNYQKNFFVPIALSGDRTFNKDRLRTIVNDGSSVIPGASTVSFDRISEARIYRAIDGGDFTGTRFLKGEYLDLKQMLGKIPRLMDFDRNGSVDPLLIFKKFGSYHAFLAKYDDDYDVVFSDKQCGVLKFLSQKLANGKRFEDLFMLRELIACNREGLDGLVKRAKAQRGVVTRASILFSAANVLAGDFAASSDFVPLVLRDENGFHLMDEFAGMLRDQEFRQQVVEVLDFGLKRNADNYGATYRDTSFVLNAKYTYEEACRLLGWEKNVNGQNIGGYMYNEATNTFPVFINYDKAPDISDTIRYEDRFVSSSELIALSKQSRSMQSPEIVRLRAWPENGMKVYLFMRKNKDDEGSKEFYFFGEMQPTGHFEEITMPNTNRRAIEITYRLEEPVRPDLYDFMMADLSEAEPVR</sequence>
<keyword evidence="4" id="KW-0378">Hydrolase</keyword>
<dbReference type="InterPro" id="IPR006935">
    <property type="entry name" value="Helicase/UvrB_N"/>
</dbReference>
<dbReference type="CDD" id="cd09204">
    <property type="entry name" value="PLDc_N_DEXD_b2"/>
    <property type="match status" value="1"/>
</dbReference>
<dbReference type="InterPro" id="IPR058403">
    <property type="entry name" value="DUF8090"/>
</dbReference>
<dbReference type="Gene3D" id="3.30.870.10">
    <property type="entry name" value="Endonuclease Chain A"/>
    <property type="match status" value="1"/>
</dbReference>
<dbReference type="PANTHER" id="PTHR47396:SF1">
    <property type="entry name" value="ATP-DEPENDENT HELICASE IRC3-RELATED"/>
    <property type="match status" value="1"/>
</dbReference>
<dbReference type="InterPro" id="IPR050742">
    <property type="entry name" value="Helicase_Restrict-Modif_Enz"/>
</dbReference>
<feature type="domain" description="Helicase C-terminal" evidence="3">
    <location>
        <begin position="441"/>
        <end position="597"/>
    </location>
</feature>
<evidence type="ECO:0000259" key="3">
    <source>
        <dbReference type="PROSITE" id="PS51194"/>
    </source>
</evidence>
<dbReference type="Pfam" id="PF04851">
    <property type="entry name" value="ResIII"/>
    <property type="match status" value="1"/>
</dbReference>
<name>A0AAW7JS69_9ACTN</name>
<dbReference type="RefSeq" id="WP_289827555.1">
    <property type="nucleotide sequence ID" value="NZ_JAUEIR010000008.1"/>
</dbReference>
<dbReference type="SMART" id="SM00490">
    <property type="entry name" value="HELICc"/>
    <property type="match status" value="1"/>
</dbReference>
<feature type="domain" description="Helicase ATP-binding" evidence="2">
    <location>
        <begin position="247"/>
        <end position="396"/>
    </location>
</feature>